<dbReference type="EMBL" id="JALLAZ020001024">
    <property type="protein sequence ID" value="KAL3782294.1"/>
    <property type="molecule type" value="Genomic_DNA"/>
</dbReference>
<comment type="caution">
    <text evidence="2">The sequence shown here is derived from an EMBL/GenBank/DDBJ whole genome shotgun (WGS) entry which is preliminary data.</text>
</comment>
<protein>
    <submittedName>
        <fullName evidence="2">Uncharacterized protein</fullName>
    </submittedName>
</protein>
<evidence type="ECO:0000256" key="1">
    <source>
        <dbReference type="SAM" id="MobiDB-lite"/>
    </source>
</evidence>
<reference evidence="2 3" key="1">
    <citation type="submission" date="2024-10" db="EMBL/GenBank/DDBJ databases">
        <title>Updated reference genomes for cyclostephanoid diatoms.</title>
        <authorList>
            <person name="Roberts W.R."/>
            <person name="Alverson A.J."/>
        </authorList>
    </citation>
    <scope>NUCLEOTIDE SEQUENCE [LARGE SCALE GENOMIC DNA]</scope>
    <source>
        <strain evidence="2 3">AJA276-08</strain>
    </source>
</reference>
<keyword evidence="3" id="KW-1185">Reference proteome</keyword>
<accession>A0ABD3P414</accession>
<feature type="region of interest" description="Disordered" evidence="1">
    <location>
        <begin position="141"/>
        <end position="162"/>
    </location>
</feature>
<dbReference type="SUPFAM" id="SSF51735">
    <property type="entry name" value="NAD(P)-binding Rossmann-fold domains"/>
    <property type="match status" value="1"/>
</dbReference>
<dbReference type="AlphaFoldDB" id="A0ABD3P414"/>
<organism evidence="2 3">
    <name type="scientific">Stephanodiscus triporus</name>
    <dbReference type="NCBI Taxonomy" id="2934178"/>
    <lineage>
        <taxon>Eukaryota</taxon>
        <taxon>Sar</taxon>
        <taxon>Stramenopiles</taxon>
        <taxon>Ochrophyta</taxon>
        <taxon>Bacillariophyta</taxon>
        <taxon>Coscinodiscophyceae</taxon>
        <taxon>Thalassiosirophycidae</taxon>
        <taxon>Stephanodiscales</taxon>
        <taxon>Stephanodiscaceae</taxon>
        <taxon>Stephanodiscus</taxon>
    </lineage>
</organism>
<evidence type="ECO:0000313" key="2">
    <source>
        <dbReference type="EMBL" id="KAL3782294.1"/>
    </source>
</evidence>
<name>A0ABD3P414_9STRA</name>
<evidence type="ECO:0000313" key="3">
    <source>
        <dbReference type="Proteomes" id="UP001530315"/>
    </source>
</evidence>
<dbReference type="Proteomes" id="UP001530315">
    <property type="component" value="Unassembled WGS sequence"/>
</dbReference>
<feature type="compositionally biased region" description="Gly residues" evidence="1">
    <location>
        <begin position="152"/>
        <end position="161"/>
    </location>
</feature>
<dbReference type="InterPro" id="IPR036291">
    <property type="entry name" value="NAD(P)-bd_dom_sf"/>
</dbReference>
<gene>
    <name evidence="2" type="ORF">ACHAW5_010596</name>
</gene>
<proteinExistence type="predicted"/>
<sequence>MMLTNAASSVAARLAARSSLRPHAWKTTIIIASRGMGMRVREEIEELPPNFSMDAISPPPHGLGDPYPEPDEPMAYRRGPVTSAHAVDVTRGKLSAVDSAAFGPGGSIVHGRYGNVEGSSTVPLEYLALLRPASEGAAALREISEDASSSSSGGGGGGVGGESSSTGTVLVYGASRPAGMAAVQLATAGGHAVVAVVDGGHSGEDEMVDVVKGLTSEPGTAVAEEYALCKANFRDLVSRTVSGEEYTEFDFDVNQYQFLSDFKKNLLDYVEYYPSDLPAAVDAEAMKFVGKEKDRANFKTNMTAYLSQFQRGADPIDPAVLDANFTVDQYCLFKKKFGIQTTAVISGGDDLGTDTNNFAPADIVRKMCYSPEATSGMRDPDAGEHYPFEFSTRAGPPPLAPTLKGGPILGAIVEVTPDLSTACEAVAAAKTLRAKAEALQFLTESQKNAYAAASSVVSIAKKAGAAVRTVGGSLPGLVEIKKPKEEDIRKALSGMEIADDGSSKLNYFIQVYRAGDWPVYEDYAIHRAKEPLSGPRQIVVTK</sequence>